<gene>
    <name evidence="1" type="ORF">RRF57_009485</name>
</gene>
<evidence type="ECO:0000313" key="1">
    <source>
        <dbReference type="EMBL" id="KAK5633772.1"/>
    </source>
</evidence>
<protein>
    <submittedName>
        <fullName evidence="1">Uncharacterized protein</fullName>
    </submittedName>
</protein>
<dbReference type="AlphaFoldDB" id="A0AAN7Z904"/>
<proteinExistence type="predicted"/>
<keyword evidence="2" id="KW-1185">Reference proteome</keyword>
<name>A0AAN7Z904_9PEZI</name>
<sequence length="121" mass="13470">MNLKDTWMKREETGELTFILPQVEELGGVLSSSPIRLGPASNFVPVERVSLYPILHLLLKRQFKHILRHGGHLVRTLSDDVAGGTSRQLEIEEATALAYLEDAVCLGGVTVRQDLGERDCF</sequence>
<reference evidence="1 2" key="1">
    <citation type="submission" date="2023-10" db="EMBL/GenBank/DDBJ databases">
        <title>Draft genome sequence of Xylaria bambusicola isolate GMP-LS, the root and basal stem rot pathogen of sugarcane in Indonesia.</title>
        <authorList>
            <person name="Selvaraj P."/>
            <person name="Muralishankar V."/>
            <person name="Muruganantham S."/>
            <person name="Sp S."/>
            <person name="Haryani S."/>
            <person name="Lau K.J.X."/>
            <person name="Naqvi N.I."/>
        </authorList>
    </citation>
    <scope>NUCLEOTIDE SEQUENCE [LARGE SCALE GENOMIC DNA]</scope>
    <source>
        <strain evidence="1">GMP-LS</strain>
    </source>
</reference>
<comment type="caution">
    <text evidence="1">The sequence shown here is derived from an EMBL/GenBank/DDBJ whole genome shotgun (WGS) entry which is preliminary data.</text>
</comment>
<organism evidence="1 2">
    <name type="scientific">Xylaria bambusicola</name>
    <dbReference type="NCBI Taxonomy" id="326684"/>
    <lineage>
        <taxon>Eukaryota</taxon>
        <taxon>Fungi</taxon>
        <taxon>Dikarya</taxon>
        <taxon>Ascomycota</taxon>
        <taxon>Pezizomycotina</taxon>
        <taxon>Sordariomycetes</taxon>
        <taxon>Xylariomycetidae</taxon>
        <taxon>Xylariales</taxon>
        <taxon>Xylariaceae</taxon>
        <taxon>Xylaria</taxon>
    </lineage>
</organism>
<dbReference type="Proteomes" id="UP001305414">
    <property type="component" value="Unassembled WGS sequence"/>
</dbReference>
<evidence type="ECO:0000313" key="2">
    <source>
        <dbReference type="Proteomes" id="UP001305414"/>
    </source>
</evidence>
<accession>A0AAN7Z904</accession>
<dbReference type="EMBL" id="JAWHQM010000035">
    <property type="protein sequence ID" value="KAK5633772.1"/>
    <property type="molecule type" value="Genomic_DNA"/>
</dbReference>